<dbReference type="AlphaFoldDB" id="A0A8S0WPN5"/>
<keyword evidence="4" id="KW-0813">Transport</keyword>
<name>A0A8S0WPN5_CYCAE</name>
<keyword evidence="8" id="KW-0653">Protein transport</keyword>
<evidence type="ECO:0000256" key="9">
    <source>
        <dbReference type="ARBA" id="ARBA00023034"/>
    </source>
</evidence>
<proteinExistence type="inferred from homology"/>
<sequence>MGITSKPSNIALWGPDVSEITTLVHTLKAGKYTQGSASIHPFNEEITVGEKTFVAAIPSGNEGARRSHRQSLTDYDSIVYVVDPTDADSLSTSKEELNRVLADEALTKPILVLISKPDASGVANEGSLVQELGLEQAVEKADGRVGVFAYSLSPEKSKGFEEGFRWLLQSF</sequence>
<gene>
    <name evidence="15" type="ORF">AAE3_LOCUS9897</name>
</gene>
<dbReference type="PANTHER" id="PTHR45684">
    <property type="entry name" value="RE74312P"/>
    <property type="match status" value="1"/>
</dbReference>
<dbReference type="Pfam" id="PF00025">
    <property type="entry name" value="Arf"/>
    <property type="match status" value="1"/>
</dbReference>
<protein>
    <submittedName>
        <fullName evidence="15">Uncharacterized protein</fullName>
    </submittedName>
</protein>
<keyword evidence="10 13" id="KW-0342">GTP-binding</keyword>
<evidence type="ECO:0000256" key="7">
    <source>
        <dbReference type="ARBA" id="ARBA00022892"/>
    </source>
</evidence>
<dbReference type="PROSITE" id="PS51422">
    <property type="entry name" value="SAR1"/>
    <property type="match status" value="1"/>
</dbReference>
<evidence type="ECO:0000256" key="1">
    <source>
        <dbReference type="ARBA" id="ARBA00004240"/>
    </source>
</evidence>
<dbReference type="OrthoDB" id="2911176at2759"/>
<dbReference type="GO" id="GO:0016192">
    <property type="term" value="P:vesicle-mediated transport"/>
    <property type="evidence" value="ECO:0007669"/>
    <property type="project" value="UniProtKB-KW"/>
</dbReference>
<evidence type="ECO:0000256" key="2">
    <source>
        <dbReference type="ARBA" id="ARBA00004555"/>
    </source>
</evidence>
<reference evidence="15 16" key="1">
    <citation type="submission" date="2020-01" db="EMBL/GenBank/DDBJ databases">
        <authorList>
            <person name="Gupta K D."/>
        </authorList>
    </citation>
    <scope>NUCLEOTIDE SEQUENCE [LARGE SCALE GENOMIC DNA]</scope>
</reference>
<feature type="binding site" evidence="13">
    <location>
        <begin position="14"/>
        <end position="21"/>
    </location>
    <ligand>
        <name>GTP</name>
        <dbReference type="ChEBI" id="CHEBI:37565"/>
    </ligand>
</feature>
<evidence type="ECO:0000256" key="6">
    <source>
        <dbReference type="ARBA" id="ARBA00022824"/>
    </source>
</evidence>
<keyword evidence="9" id="KW-0333">Golgi apparatus</keyword>
<comment type="caution">
    <text evidence="15">The sequence shown here is derived from an EMBL/GenBank/DDBJ whole genome shotgun (WGS) entry which is preliminary data.</text>
</comment>
<dbReference type="SUPFAM" id="SSF52540">
    <property type="entry name" value="P-loop containing nucleoside triphosphate hydrolases"/>
    <property type="match status" value="1"/>
</dbReference>
<evidence type="ECO:0000313" key="16">
    <source>
        <dbReference type="Proteomes" id="UP000467700"/>
    </source>
</evidence>
<keyword evidence="16" id="KW-1185">Reference proteome</keyword>
<organism evidence="15 16">
    <name type="scientific">Cyclocybe aegerita</name>
    <name type="common">Black poplar mushroom</name>
    <name type="synonym">Agrocybe aegerita</name>
    <dbReference type="NCBI Taxonomy" id="1973307"/>
    <lineage>
        <taxon>Eukaryota</taxon>
        <taxon>Fungi</taxon>
        <taxon>Dikarya</taxon>
        <taxon>Basidiomycota</taxon>
        <taxon>Agaricomycotina</taxon>
        <taxon>Agaricomycetes</taxon>
        <taxon>Agaricomycetidae</taxon>
        <taxon>Agaricales</taxon>
        <taxon>Agaricineae</taxon>
        <taxon>Bolbitiaceae</taxon>
        <taxon>Cyclocybe</taxon>
    </lineage>
</organism>
<feature type="binding site" evidence="11">
    <location>
        <position position="16"/>
    </location>
    <ligand>
        <name>Mg(2+)</name>
        <dbReference type="ChEBI" id="CHEBI:18420"/>
    </ligand>
</feature>
<dbReference type="InterPro" id="IPR027417">
    <property type="entry name" value="P-loop_NTPase"/>
</dbReference>
<dbReference type="Gene3D" id="3.40.50.300">
    <property type="entry name" value="P-loop containing nucleotide triphosphate hydrolases"/>
    <property type="match status" value="1"/>
</dbReference>
<evidence type="ECO:0000256" key="12">
    <source>
        <dbReference type="PIRSR" id="PIRSR606687-2"/>
    </source>
</evidence>
<evidence type="ECO:0000256" key="8">
    <source>
        <dbReference type="ARBA" id="ARBA00022927"/>
    </source>
</evidence>
<feature type="binding site" evidence="12">
    <location>
        <position position="118"/>
    </location>
    <ligand>
        <name>GTP</name>
        <dbReference type="ChEBI" id="CHEBI:37565"/>
    </ligand>
</feature>
<dbReference type="InterPro" id="IPR006689">
    <property type="entry name" value="Small_GTPase_ARF/SAR"/>
</dbReference>
<evidence type="ECO:0000256" key="10">
    <source>
        <dbReference type="ARBA" id="ARBA00023134"/>
    </source>
</evidence>
<dbReference type="Proteomes" id="UP000467700">
    <property type="component" value="Unassembled WGS sequence"/>
</dbReference>
<evidence type="ECO:0000256" key="13">
    <source>
        <dbReference type="PIRSR" id="PIRSR606689-1"/>
    </source>
</evidence>
<dbReference type="GO" id="GO:0006886">
    <property type="term" value="P:intracellular protein transport"/>
    <property type="evidence" value="ECO:0007669"/>
    <property type="project" value="InterPro"/>
</dbReference>
<dbReference type="GO" id="GO:0005525">
    <property type="term" value="F:GTP binding"/>
    <property type="evidence" value="ECO:0007669"/>
    <property type="project" value="UniProtKB-KW"/>
</dbReference>
<feature type="binding site" evidence="12">
    <location>
        <position position="21"/>
    </location>
    <ligand>
        <name>GTP</name>
        <dbReference type="ChEBI" id="CHEBI:37565"/>
    </ligand>
</feature>
<dbReference type="PRINTS" id="PR00328">
    <property type="entry name" value="SAR1GTPBP"/>
</dbReference>
<dbReference type="SMART" id="SM00178">
    <property type="entry name" value="SAR"/>
    <property type="match status" value="1"/>
</dbReference>
<evidence type="ECO:0000256" key="3">
    <source>
        <dbReference type="ARBA" id="ARBA00007507"/>
    </source>
</evidence>
<keyword evidence="11" id="KW-0479">Metal-binding</keyword>
<feature type="binding site" evidence="12">
    <location>
        <position position="22"/>
    </location>
    <ligand>
        <name>GTP</name>
        <dbReference type="ChEBI" id="CHEBI:37565"/>
    </ligand>
</feature>
<feature type="binding site" evidence="13">
    <location>
        <position position="60"/>
    </location>
    <ligand>
        <name>GTP</name>
        <dbReference type="ChEBI" id="CHEBI:37565"/>
    </ligand>
</feature>
<evidence type="ECO:0000256" key="14">
    <source>
        <dbReference type="PIRSR" id="PIRSR606689-2"/>
    </source>
</evidence>
<dbReference type="GO" id="GO:0003924">
    <property type="term" value="F:GTPase activity"/>
    <property type="evidence" value="ECO:0007669"/>
    <property type="project" value="InterPro"/>
</dbReference>
<dbReference type="EMBL" id="CACVBS010000061">
    <property type="protein sequence ID" value="CAA7267617.1"/>
    <property type="molecule type" value="Genomic_DNA"/>
</dbReference>
<keyword evidence="7" id="KW-0931">ER-Golgi transport</keyword>
<comment type="similarity">
    <text evidence="3">Belongs to the small GTPase superfamily. SAR1 family.</text>
</comment>
<keyword evidence="6" id="KW-0256">Endoplasmic reticulum</keyword>
<evidence type="ECO:0000256" key="4">
    <source>
        <dbReference type="ARBA" id="ARBA00022448"/>
    </source>
</evidence>
<dbReference type="GO" id="GO:0005794">
    <property type="term" value="C:Golgi apparatus"/>
    <property type="evidence" value="ECO:0007669"/>
    <property type="project" value="UniProtKB-SubCell"/>
</dbReference>
<keyword evidence="5 12" id="KW-0547">Nucleotide-binding</keyword>
<comment type="subcellular location">
    <subcellularLocation>
        <location evidence="1">Endoplasmic reticulum</location>
    </subcellularLocation>
    <subcellularLocation>
        <location evidence="2">Golgi apparatus</location>
    </subcellularLocation>
</comment>
<accession>A0A8S0WPN5</accession>
<dbReference type="GO" id="GO:0005783">
    <property type="term" value="C:endoplasmic reticulum"/>
    <property type="evidence" value="ECO:0007669"/>
    <property type="project" value="UniProtKB-SubCell"/>
</dbReference>
<feature type="binding site" evidence="12">
    <location>
        <position position="116"/>
    </location>
    <ligand>
        <name>GTP</name>
        <dbReference type="ChEBI" id="CHEBI:37565"/>
    </ligand>
</feature>
<evidence type="ECO:0000313" key="15">
    <source>
        <dbReference type="EMBL" id="CAA7267617.1"/>
    </source>
</evidence>
<keyword evidence="11" id="KW-0460">Magnesium</keyword>
<evidence type="ECO:0000256" key="11">
    <source>
        <dbReference type="PIRSR" id="PIRSR606687-1"/>
    </source>
</evidence>
<evidence type="ECO:0000256" key="5">
    <source>
        <dbReference type="ARBA" id="ARBA00022741"/>
    </source>
</evidence>
<dbReference type="InterPro" id="IPR006687">
    <property type="entry name" value="Small_GTPase_SAR1"/>
</dbReference>
<feature type="binding site" evidence="14">
    <location>
        <position position="21"/>
    </location>
    <ligand>
        <name>Mg(2+)</name>
        <dbReference type="ChEBI" id="CHEBI:18420"/>
    </ligand>
</feature>
<dbReference type="GO" id="GO:0046872">
    <property type="term" value="F:metal ion binding"/>
    <property type="evidence" value="ECO:0007669"/>
    <property type="project" value="UniProtKB-KW"/>
</dbReference>